<gene>
    <name evidence="1" type="ORF">SVIM_LOCUS458891</name>
</gene>
<dbReference type="AlphaFoldDB" id="A0A6N2NHN1"/>
<reference evidence="1" key="1">
    <citation type="submission" date="2019-03" db="EMBL/GenBank/DDBJ databases">
        <authorList>
            <person name="Mank J."/>
            <person name="Almeida P."/>
        </authorList>
    </citation>
    <scope>NUCLEOTIDE SEQUENCE</scope>
    <source>
        <strain evidence="1">78183</strain>
    </source>
</reference>
<name>A0A6N2NHN1_SALVM</name>
<proteinExistence type="predicted"/>
<accession>A0A6N2NHN1</accession>
<sequence length="70" mass="8272">MDIKVLESVVVSRLQTWICYLKRILEDHSFTLSRFYVVWRVFNMKTCFICTLNLFSLNKVLASILAGKRL</sequence>
<organism evidence="1">
    <name type="scientific">Salix viminalis</name>
    <name type="common">Common osier</name>
    <name type="synonym">Basket willow</name>
    <dbReference type="NCBI Taxonomy" id="40686"/>
    <lineage>
        <taxon>Eukaryota</taxon>
        <taxon>Viridiplantae</taxon>
        <taxon>Streptophyta</taxon>
        <taxon>Embryophyta</taxon>
        <taxon>Tracheophyta</taxon>
        <taxon>Spermatophyta</taxon>
        <taxon>Magnoliopsida</taxon>
        <taxon>eudicotyledons</taxon>
        <taxon>Gunneridae</taxon>
        <taxon>Pentapetalae</taxon>
        <taxon>rosids</taxon>
        <taxon>fabids</taxon>
        <taxon>Malpighiales</taxon>
        <taxon>Salicaceae</taxon>
        <taxon>Saliceae</taxon>
        <taxon>Salix</taxon>
    </lineage>
</organism>
<protein>
    <submittedName>
        <fullName evidence="1">Uncharacterized protein</fullName>
    </submittedName>
</protein>
<dbReference type="EMBL" id="CAADRP010002107">
    <property type="protein sequence ID" value="VFU61333.1"/>
    <property type="molecule type" value="Genomic_DNA"/>
</dbReference>
<evidence type="ECO:0000313" key="1">
    <source>
        <dbReference type="EMBL" id="VFU61333.1"/>
    </source>
</evidence>